<dbReference type="EMBL" id="AGNK02000854">
    <property type="status" value="NOT_ANNOTATED_CDS"/>
    <property type="molecule type" value="Genomic_DNA"/>
</dbReference>
<evidence type="ECO:0000313" key="2">
    <source>
        <dbReference type="Proteomes" id="UP000004995"/>
    </source>
</evidence>
<evidence type="ECO:0000313" key="1">
    <source>
        <dbReference type="EnsemblPlants" id="KQL23439"/>
    </source>
</evidence>
<protein>
    <submittedName>
        <fullName evidence="1">Uncharacterized protein</fullName>
    </submittedName>
</protein>
<dbReference type="AlphaFoldDB" id="K4A426"/>
<dbReference type="Gramene" id="KQL23439">
    <property type="protein sequence ID" value="KQL23439"/>
    <property type="gene ID" value="SETIT_033630mg"/>
</dbReference>
<name>K4A426_SETIT</name>
<sequence length="65" mass="7619">MHKIETTHTHNSSTKVMDSNNLLSQIRTVVWTTRIEVTPSAAQPRDKMMVAEERGEMVRQLRRHF</sequence>
<organism evidence="1 2">
    <name type="scientific">Setaria italica</name>
    <name type="common">Foxtail millet</name>
    <name type="synonym">Panicum italicum</name>
    <dbReference type="NCBI Taxonomy" id="4555"/>
    <lineage>
        <taxon>Eukaryota</taxon>
        <taxon>Viridiplantae</taxon>
        <taxon>Streptophyta</taxon>
        <taxon>Embryophyta</taxon>
        <taxon>Tracheophyta</taxon>
        <taxon>Spermatophyta</taxon>
        <taxon>Magnoliopsida</taxon>
        <taxon>Liliopsida</taxon>
        <taxon>Poales</taxon>
        <taxon>Poaceae</taxon>
        <taxon>PACMAD clade</taxon>
        <taxon>Panicoideae</taxon>
        <taxon>Panicodae</taxon>
        <taxon>Paniceae</taxon>
        <taxon>Cenchrinae</taxon>
        <taxon>Setaria</taxon>
    </lineage>
</organism>
<dbReference type="Proteomes" id="UP000004995">
    <property type="component" value="Unassembled WGS sequence"/>
</dbReference>
<reference evidence="2" key="1">
    <citation type="journal article" date="2012" name="Nat. Biotechnol.">
        <title>Reference genome sequence of the model plant Setaria.</title>
        <authorList>
            <person name="Bennetzen J.L."/>
            <person name="Schmutz J."/>
            <person name="Wang H."/>
            <person name="Percifield R."/>
            <person name="Hawkins J."/>
            <person name="Pontaroli A.C."/>
            <person name="Estep M."/>
            <person name="Feng L."/>
            <person name="Vaughn J.N."/>
            <person name="Grimwood J."/>
            <person name="Jenkins J."/>
            <person name="Barry K."/>
            <person name="Lindquist E."/>
            <person name="Hellsten U."/>
            <person name="Deshpande S."/>
            <person name="Wang X."/>
            <person name="Wu X."/>
            <person name="Mitros T."/>
            <person name="Triplett J."/>
            <person name="Yang X."/>
            <person name="Ye C.Y."/>
            <person name="Mauro-Herrera M."/>
            <person name="Wang L."/>
            <person name="Li P."/>
            <person name="Sharma M."/>
            <person name="Sharma R."/>
            <person name="Ronald P.C."/>
            <person name="Panaud O."/>
            <person name="Kellogg E.A."/>
            <person name="Brutnell T.P."/>
            <person name="Doust A.N."/>
            <person name="Tuskan G.A."/>
            <person name="Rokhsar D."/>
            <person name="Devos K.M."/>
        </authorList>
    </citation>
    <scope>NUCLEOTIDE SEQUENCE [LARGE SCALE GENOMIC DNA]</scope>
    <source>
        <strain evidence="2">cv. Yugu1</strain>
    </source>
</reference>
<keyword evidence="2" id="KW-1185">Reference proteome</keyword>
<dbReference type="EnsemblPlants" id="KQL23439">
    <property type="protein sequence ID" value="KQL23439"/>
    <property type="gene ID" value="SETIT_033630mg"/>
</dbReference>
<accession>K4A426</accession>
<dbReference type="InParanoid" id="K4A426"/>
<reference evidence="1" key="2">
    <citation type="submission" date="2018-08" db="UniProtKB">
        <authorList>
            <consortium name="EnsemblPlants"/>
        </authorList>
    </citation>
    <scope>IDENTIFICATION</scope>
    <source>
        <strain evidence="1">Yugu1</strain>
    </source>
</reference>
<proteinExistence type="predicted"/>
<dbReference type="HOGENOM" id="CLU_2853946_0_0_1"/>